<evidence type="ECO:0000256" key="1">
    <source>
        <dbReference type="ARBA" id="ARBA00001974"/>
    </source>
</evidence>
<dbReference type="InterPro" id="IPR036774">
    <property type="entry name" value="ERV/ALR_sulphydryl_oxid_sf"/>
</dbReference>
<dbReference type="EC" id="1.8.3.2" evidence="2"/>
<dbReference type="SUPFAM" id="SSF69000">
    <property type="entry name" value="FAD-dependent thiol oxidase"/>
    <property type="match status" value="1"/>
</dbReference>
<keyword evidence="3" id="KW-0285">Flavoprotein</keyword>
<dbReference type="EMBL" id="MN740371">
    <property type="protein sequence ID" value="QHU03191.1"/>
    <property type="molecule type" value="Genomic_DNA"/>
</dbReference>
<evidence type="ECO:0000256" key="2">
    <source>
        <dbReference type="ARBA" id="ARBA00012512"/>
    </source>
</evidence>
<dbReference type="InterPro" id="IPR017905">
    <property type="entry name" value="ERV/ALR_sulphydryl_oxidase"/>
</dbReference>
<dbReference type="AlphaFoldDB" id="A0A6C0JE84"/>
<keyword evidence="5" id="KW-0560">Oxidoreductase</keyword>
<dbReference type="InterPro" id="IPR039799">
    <property type="entry name" value="ALR/ERV"/>
</dbReference>
<name>A0A6C0JE84_9ZZZZ</name>
<evidence type="ECO:0000256" key="5">
    <source>
        <dbReference type="ARBA" id="ARBA00023002"/>
    </source>
</evidence>
<keyword evidence="6" id="KW-1015">Disulfide bond</keyword>
<dbReference type="PANTHER" id="PTHR12645">
    <property type="entry name" value="ALR/ERV"/>
    <property type="match status" value="1"/>
</dbReference>
<dbReference type="Gene3D" id="1.20.120.310">
    <property type="entry name" value="ERV/ALR sulfhydryl oxidase domain"/>
    <property type="match status" value="1"/>
</dbReference>
<dbReference type="GO" id="GO:0050660">
    <property type="term" value="F:flavin adenine dinucleotide binding"/>
    <property type="evidence" value="ECO:0007669"/>
    <property type="project" value="TreeGrafter"/>
</dbReference>
<evidence type="ECO:0000256" key="3">
    <source>
        <dbReference type="ARBA" id="ARBA00022630"/>
    </source>
</evidence>
<keyword evidence="4" id="KW-0274">FAD</keyword>
<dbReference type="PROSITE" id="PS51324">
    <property type="entry name" value="ERV_ALR"/>
    <property type="match status" value="1"/>
</dbReference>
<dbReference type="GO" id="GO:0016971">
    <property type="term" value="F:flavin-dependent sulfhydryl oxidase activity"/>
    <property type="evidence" value="ECO:0007669"/>
    <property type="project" value="InterPro"/>
</dbReference>
<dbReference type="PANTHER" id="PTHR12645:SF1">
    <property type="entry name" value="FAD-LINKED SULFHYDRYL OXIDASE ERV2"/>
    <property type="match status" value="1"/>
</dbReference>
<evidence type="ECO:0000256" key="6">
    <source>
        <dbReference type="ARBA" id="ARBA00023157"/>
    </source>
</evidence>
<sequence>MTKKLWGNACWYLFHTLAFRLNDKHKKEIPNILKHFSNLCSNLPCPSCTNHATYLMKTLNKENVNNRDTLIKMLLEFHNKVNKNIGKPIFTRKQHDEMYKNANLKKILKNFHNVMKLNLGQTRAMVYTLSRRRCIDSICKYVINNMHIFSH</sequence>
<protein>
    <recommendedName>
        <fullName evidence="2">thiol oxidase</fullName>
        <ecNumber evidence="2">1.8.3.2</ecNumber>
    </recommendedName>
</protein>
<evidence type="ECO:0000256" key="4">
    <source>
        <dbReference type="ARBA" id="ARBA00022827"/>
    </source>
</evidence>
<feature type="domain" description="ERV/ALR sulfhydryl oxidase" evidence="7">
    <location>
        <begin position="1"/>
        <end position="99"/>
    </location>
</feature>
<organism evidence="8">
    <name type="scientific">viral metagenome</name>
    <dbReference type="NCBI Taxonomy" id="1070528"/>
    <lineage>
        <taxon>unclassified sequences</taxon>
        <taxon>metagenomes</taxon>
        <taxon>organismal metagenomes</taxon>
    </lineage>
</organism>
<reference evidence="8" key="1">
    <citation type="journal article" date="2020" name="Nature">
        <title>Giant virus diversity and host interactions through global metagenomics.</title>
        <authorList>
            <person name="Schulz F."/>
            <person name="Roux S."/>
            <person name="Paez-Espino D."/>
            <person name="Jungbluth S."/>
            <person name="Walsh D.A."/>
            <person name="Denef V.J."/>
            <person name="McMahon K.D."/>
            <person name="Konstantinidis K.T."/>
            <person name="Eloe-Fadrosh E.A."/>
            <person name="Kyrpides N.C."/>
            <person name="Woyke T."/>
        </authorList>
    </citation>
    <scope>NUCLEOTIDE SEQUENCE</scope>
    <source>
        <strain evidence="8">GVMAG-M-3300025890-48</strain>
    </source>
</reference>
<evidence type="ECO:0000313" key="8">
    <source>
        <dbReference type="EMBL" id="QHU03191.1"/>
    </source>
</evidence>
<dbReference type="Pfam" id="PF04777">
    <property type="entry name" value="Evr1_Alr"/>
    <property type="match status" value="1"/>
</dbReference>
<accession>A0A6C0JE84</accession>
<dbReference type="GO" id="GO:0005739">
    <property type="term" value="C:mitochondrion"/>
    <property type="evidence" value="ECO:0007669"/>
    <property type="project" value="TreeGrafter"/>
</dbReference>
<proteinExistence type="predicted"/>
<comment type="cofactor">
    <cofactor evidence="1">
        <name>FAD</name>
        <dbReference type="ChEBI" id="CHEBI:57692"/>
    </cofactor>
</comment>
<evidence type="ECO:0000259" key="7">
    <source>
        <dbReference type="PROSITE" id="PS51324"/>
    </source>
</evidence>